<evidence type="ECO:0000313" key="2">
    <source>
        <dbReference type="Proteomes" id="UP000465221"/>
    </source>
</evidence>
<sequence length="94" mass="9824">MRPELCVRARLQRLPDPVPADIQPAAAAEADVVEELPERQDPVLGPGFLLLRGEPPADADDGAGRGRVLVCWGGAVFGDVDGGVAVEAVEEVGR</sequence>
<evidence type="ECO:0000313" key="1">
    <source>
        <dbReference type="EMBL" id="GFF57135.1"/>
    </source>
</evidence>
<name>A0A8H3SE45_9EURO</name>
<protein>
    <submittedName>
        <fullName evidence="1">Uncharacterized protein</fullName>
    </submittedName>
</protein>
<dbReference type="AlphaFoldDB" id="A0A8H3SE45"/>
<accession>A0A8H3SE45</accession>
<gene>
    <name evidence="1" type="ORF">IFM46972_10705</name>
</gene>
<dbReference type="EMBL" id="BLKC01000147">
    <property type="protein sequence ID" value="GFF57135.1"/>
    <property type="molecule type" value="Genomic_DNA"/>
</dbReference>
<dbReference type="Proteomes" id="UP000465221">
    <property type="component" value="Unassembled WGS sequence"/>
</dbReference>
<reference evidence="1 2" key="1">
    <citation type="submission" date="2020-01" db="EMBL/GenBank/DDBJ databases">
        <title>Draft genome sequence of Aspergillus udagawae IFM 46972.</title>
        <authorList>
            <person name="Takahashi H."/>
            <person name="Yaguchi T."/>
        </authorList>
    </citation>
    <scope>NUCLEOTIDE SEQUENCE [LARGE SCALE GENOMIC DNA]</scope>
    <source>
        <strain evidence="1 2">IFM 46972</strain>
    </source>
</reference>
<comment type="caution">
    <text evidence="1">The sequence shown here is derived from an EMBL/GenBank/DDBJ whole genome shotgun (WGS) entry which is preliminary data.</text>
</comment>
<proteinExistence type="predicted"/>
<organism evidence="1 2">
    <name type="scientific">Aspergillus udagawae</name>
    <dbReference type="NCBI Taxonomy" id="91492"/>
    <lineage>
        <taxon>Eukaryota</taxon>
        <taxon>Fungi</taxon>
        <taxon>Dikarya</taxon>
        <taxon>Ascomycota</taxon>
        <taxon>Pezizomycotina</taxon>
        <taxon>Eurotiomycetes</taxon>
        <taxon>Eurotiomycetidae</taxon>
        <taxon>Eurotiales</taxon>
        <taxon>Aspergillaceae</taxon>
        <taxon>Aspergillus</taxon>
        <taxon>Aspergillus subgen. Fumigati</taxon>
    </lineage>
</organism>